<dbReference type="PROSITE" id="PS50110">
    <property type="entry name" value="RESPONSE_REGULATORY"/>
    <property type="match status" value="1"/>
</dbReference>
<evidence type="ECO:0000313" key="6">
    <source>
        <dbReference type="Proteomes" id="UP000197174"/>
    </source>
</evidence>
<reference evidence="5 6" key="1">
    <citation type="submission" date="2017-03" db="EMBL/GenBank/DDBJ databases">
        <title>Whole genome sequence of Micromonospora wenchangensis, isolated from mangrove soil.</title>
        <authorList>
            <person name="Yang H."/>
        </authorList>
    </citation>
    <scope>NUCLEOTIDE SEQUENCE [LARGE SCALE GENOMIC DNA]</scope>
    <source>
        <strain evidence="5 6">CCTCC AA 2012002</strain>
    </source>
</reference>
<dbReference type="EMBL" id="MZMV01000059">
    <property type="protein sequence ID" value="OWV01532.1"/>
    <property type="molecule type" value="Genomic_DNA"/>
</dbReference>
<proteinExistence type="predicted"/>
<dbReference type="SUPFAM" id="SSF52172">
    <property type="entry name" value="CheY-like"/>
    <property type="match status" value="1"/>
</dbReference>
<name>A0A2D0AWR7_9ACTN</name>
<dbReference type="InterPro" id="IPR001789">
    <property type="entry name" value="Sig_transdc_resp-reg_receiver"/>
</dbReference>
<keyword evidence="2" id="KW-0597">Phosphoprotein</keyword>
<dbReference type="Pfam" id="PF00072">
    <property type="entry name" value="Response_reg"/>
    <property type="match status" value="1"/>
</dbReference>
<feature type="domain" description="Response regulatory" evidence="4">
    <location>
        <begin position="3"/>
        <end position="119"/>
    </location>
</feature>
<gene>
    <name evidence="5" type="ORF">B5D80_26250</name>
</gene>
<dbReference type="PROSITE" id="PS50043">
    <property type="entry name" value="HTH_LUXR_2"/>
    <property type="match status" value="1"/>
</dbReference>
<keyword evidence="6" id="KW-1185">Reference proteome</keyword>
<dbReference type="PANTHER" id="PTHR43214">
    <property type="entry name" value="TWO-COMPONENT RESPONSE REGULATOR"/>
    <property type="match status" value="1"/>
</dbReference>
<dbReference type="InterPro" id="IPR016032">
    <property type="entry name" value="Sig_transdc_resp-reg_C-effctor"/>
</dbReference>
<sequence length="201" mass="21180">MIRLLLAEDQGMMRGALALLLNLEPDMEVVAEAGTGTAALAAALRVRPDVALLDIEMPAGSGLDTAAALRQQLPSCRVLILTTFGRPGYLRRAMEAGARGFLVKDRPVEELAVAVRRVLAGERVIDPALAAAALATGPNPLTEREREVLAATVDGATVADVAARLHLSESTVRNYLSAAIGKTGTRNRIEAAHTARANGWL</sequence>
<evidence type="ECO:0000313" key="5">
    <source>
        <dbReference type="EMBL" id="OWV01532.1"/>
    </source>
</evidence>
<evidence type="ECO:0000259" key="4">
    <source>
        <dbReference type="PROSITE" id="PS50110"/>
    </source>
</evidence>
<dbReference type="CDD" id="cd06170">
    <property type="entry name" value="LuxR_C_like"/>
    <property type="match status" value="1"/>
</dbReference>
<dbReference type="Pfam" id="PF00196">
    <property type="entry name" value="GerE"/>
    <property type="match status" value="1"/>
</dbReference>
<organism evidence="5 6">
    <name type="scientific">Micromonospora wenchangensis</name>
    <dbReference type="NCBI Taxonomy" id="1185415"/>
    <lineage>
        <taxon>Bacteria</taxon>
        <taxon>Bacillati</taxon>
        <taxon>Actinomycetota</taxon>
        <taxon>Actinomycetes</taxon>
        <taxon>Micromonosporales</taxon>
        <taxon>Micromonosporaceae</taxon>
        <taxon>Micromonospora</taxon>
    </lineage>
</organism>
<dbReference type="PANTHER" id="PTHR43214:SF42">
    <property type="entry name" value="TRANSCRIPTIONAL REGULATORY PROTEIN DESR"/>
    <property type="match status" value="1"/>
</dbReference>
<feature type="modified residue" description="4-aspartylphosphate" evidence="2">
    <location>
        <position position="54"/>
    </location>
</feature>
<accession>A0A2D0AWR7</accession>
<dbReference type="Proteomes" id="UP000197174">
    <property type="component" value="Unassembled WGS sequence"/>
</dbReference>
<evidence type="ECO:0000256" key="2">
    <source>
        <dbReference type="PROSITE-ProRule" id="PRU00169"/>
    </source>
</evidence>
<feature type="domain" description="HTH luxR-type" evidence="3">
    <location>
        <begin position="134"/>
        <end position="199"/>
    </location>
</feature>
<dbReference type="GO" id="GO:0003677">
    <property type="term" value="F:DNA binding"/>
    <property type="evidence" value="ECO:0007669"/>
    <property type="project" value="UniProtKB-KW"/>
</dbReference>
<evidence type="ECO:0000259" key="3">
    <source>
        <dbReference type="PROSITE" id="PS50043"/>
    </source>
</evidence>
<dbReference type="GO" id="GO:0006355">
    <property type="term" value="P:regulation of DNA-templated transcription"/>
    <property type="evidence" value="ECO:0007669"/>
    <property type="project" value="InterPro"/>
</dbReference>
<dbReference type="OrthoDB" id="9808843at2"/>
<dbReference type="GO" id="GO:0000160">
    <property type="term" value="P:phosphorelay signal transduction system"/>
    <property type="evidence" value="ECO:0007669"/>
    <property type="project" value="InterPro"/>
</dbReference>
<dbReference type="InterPro" id="IPR039420">
    <property type="entry name" value="WalR-like"/>
</dbReference>
<dbReference type="PRINTS" id="PR00038">
    <property type="entry name" value="HTHLUXR"/>
</dbReference>
<dbReference type="RefSeq" id="WP_088646619.1">
    <property type="nucleotide sequence ID" value="NZ_CBDRBW010000052.1"/>
</dbReference>
<dbReference type="SMART" id="SM00421">
    <property type="entry name" value="HTH_LUXR"/>
    <property type="match status" value="1"/>
</dbReference>
<dbReference type="Gene3D" id="3.40.50.2300">
    <property type="match status" value="1"/>
</dbReference>
<comment type="caution">
    <text evidence="5">The sequence shown here is derived from an EMBL/GenBank/DDBJ whole genome shotgun (WGS) entry which is preliminary data.</text>
</comment>
<dbReference type="CDD" id="cd19930">
    <property type="entry name" value="REC_DesR-like"/>
    <property type="match status" value="1"/>
</dbReference>
<keyword evidence="1 5" id="KW-0238">DNA-binding</keyword>
<dbReference type="SUPFAM" id="SSF46894">
    <property type="entry name" value="C-terminal effector domain of the bipartite response regulators"/>
    <property type="match status" value="1"/>
</dbReference>
<protein>
    <submittedName>
        <fullName evidence="5">DNA-binding response regulator</fullName>
    </submittedName>
</protein>
<dbReference type="AlphaFoldDB" id="A0A2D0AWR7"/>
<dbReference type="PROSITE" id="PS00622">
    <property type="entry name" value="HTH_LUXR_1"/>
    <property type="match status" value="1"/>
</dbReference>
<evidence type="ECO:0000256" key="1">
    <source>
        <dbReference type="ARBA" id="ARBA00023125"/>
    </source>
</evidence>
<dbReference type="SMART" id="SM00448">
    <property type="entry name" value="REC"/>
    <property type="match status" value="1"/>
</dbReference>
<dbReference type="InterPro" id="IPR011006">
    <property type="entry name" value="CheY-like_superfamily"/>
</dbReference>
<dbReference type="InterPro" id="IPR000792">
    <property type="entry name" value="Tscrpt_reg_LuxR_C"/>
</dbReference>